<dbReference type="InterPro" id="IPR023298">
    <property type="entry name" value="ATPase_P-typ_TM_dom_sf"/>
</dbReference>
<accession>A0A445LW98</accession>
<dbReference type="EMBL" id="QZWG01000002">
    <property type="protein sequence ID" value="RZC27508.1"/>
    <property type="molecule type" value="Genomic_DNA"/>
</dbReference>
<sequence length="650" mass="70947">MSQATSSSAGGGANIELGATLLLTTTNNSRNSSSKSSVAIDLEEEEEEEEKEERIRRDIARIVKEKDLKSLDDLGGVDSVSAVLCRQHQHSKKGTIDDDNTTIPLPAIGTNLSKFLFNSCKFYRCTILVLLISAGLSFAIEFKQEEPKHGDEVPADGLLASDGILVLAEPEATKIKHDRKGNPFLISGSKVIGGQGRMLATSVGTNTNLAERSDGNNSALPEMKGKVSIGLLMKALERAFLRPQGTVSILTRLVTVAILCVQHGMPLVVTVSLKYQTDKVVPNQDAVLNDLSACTTMGLVTVICIDVSDELICKPMEVSRVWMREKDISMVEGSKIDKTALDMLKQGIGLSVLAPEISLSSLSVSLVSWAETTWAVNMRSFTEEKFDILKHSNLNSGKEGRQTDGEQLEQEELILLGLIGLKCTTSLESIKSALENLRNDANIQIKLVSEDDIMEVKAIACGLGLEHGIVLEGRKLQDLNEEAIRRSGSSPFLKVADVGIVLDSVSRIVDRDSSDITIKCFSVLEPIVMAGRSQYHNIQKFIQLQLTCTISWSLITLVTTCTGDSPLAAFQLIWANVLMCILGGLMMVLKLTGEEQLAEQPSHHRNQHIITKEIRKNIVIQVLYQDQASVSMILEFGGHATDREKRLGKP</sequence>
<evidence type="ECO:0000256" key="2">
    <source>
        <dbReference type="SAM" id="MobiDB-lite"/>
    </source>
</evidence>
<keyword evidence="4" id="KW-1185">Reference proteome</keyword>
<proteinExistence type="predicted"/>
<evidence type="ECO:0000313" key="4">
    <source>
        <dbReference type="Proteomes" id="UP000289340"/>
    </source>
</evidence>
<dbReference type="Proteomes" id="UP000289340">
    <property type="component" value="Chromosome 2"/>
</dbReference>
<dbReference type="AlphaFoldDB" id="A0A445LW98"/>
<keyword evidence="1" id="KW-0460">Magnesium</keyword>
<dbReference type="PANTHER" id="PTHR24093">
    <property type="entry name" value="CATION TRANSPORTING ATPASE"/>
    <property type="match status" value="1"/>
</dbReference>
<feature type="region of interest" description="Disordered" evidence="2">
    <location>
        <begin position="26"/>
        <end position="54"/>
    </location>
</feature>
<reference evidence="3 4" key="1">
    <citation type="submission" date="2018-09" db="EMBL/GenBank/DDBJ databases">
        <title>A high-quality reference genome of wild soybean provides a powerful tool to mine soybean genomes.</title>
        <authorList>
            <person name="Xie M."/>
            <person name="Chung C.Y.L."/>
            <person name="Li M.-W."/>
            <person name="Wong F.-L."/>
            <person name="Chan T.-F."/>
            <person name="Lam H.-M."/>
        </authorList>
    </citation>
    <scope>NUCLEOTIDE SEQUENCE [LARGE SCALE GENOMIC DNA]</scope>
    <source>
        <strain evidence="4">cv. W05</strain>
        <tissue evidence="3">Hypocotyl of etiolated seedlings</tissue>
    </source>
</reference>
<gene>
    <name evidence="3" type="ORF">D0Y65_005557</name>
</gene>
<feature type="compositionally biased region" description="Low complexity" evidence="2">
    <location>
        <begin position="26"/>
        <end position="37"/>
    </location>
</feature>
<name>A0A445LW98_GLYSO</name>
<dbReference type="GO" id="GO:0005388">
    <property type="term" value="F:P-type calcium transporter activity"/>
    <property type="evidence" value="ECO:0007669"/>
    <property type="project" value="TreeGrafter"/>
</dbReference>
<dbReference type="PANTHER" id="PTHR24093:SF454">
    <property type="entry name" value="CATION-TRANSPORTING P-TYPE ATPASE C-TERMINAL DOMAIN-CONTAINING PROTEIN"/>
    <property type="match status" value="1"/>
</dbReference>
<dbReference type="SUPFAM" id="SSF81665">
    <property type="entry name" value="Calcium ATPase, transmembrane domain M"/>
    <property type="match status" value="1"/>
</dbReference>
<protein>
    <submittedName>
        <fullName evidence="3">Putative calcium-transporting ATPase 13, plasma membrane-type</fullName>
    </submittedName>
</protein>
<comment type="caution">
    <text evidence="3">The sequence shown here is derived from an EMBL/GenBank/DDBJ whole genome shotgun (WGS) entry which is preliminary data.</text>
</comment>
<dbReference type="Gene3D" id="1.20.1110.10">
    <property type="entry name" value="Calcium-transporting ATPase, transmembrane domain"/>
    <property type="match status" value="2"/>
</dbReference>
<organism evidence="3 4">
    <name type="scientific">Glycine soja</name>
    <name type="common">Wild soybean</name>
    <dbReference type="NCBI Taxonomy" id="3848"/>
    <lineage>
        <taxon>Eukaryota</taxon>
        <taxon>Viridiplantae</taxon>
        <taxon>Streptophyta</taxon>
        <taxon>Embryophyta</taxon>
        <taxon>Tracheophyta</taxon>
        <taxon>Spermatophyta</taxon>
        <taxon>Magnoliopsida</taxon>
        <taxon>eudicotyledons</taxon>
        <taxon>Gunneridae</taxon>
        <taxon>Pentapetalae</taxon>
        <taxon>rosids</taxon>
        <taxon>fabids</taxon>
        <taxon>Fabales</taxon>
        <taxon>Fabaceae</taxon>
        <taxon>Papilionoideae</taxon>
        <taxon>50 kb inversion clade</taxon>
        <taxon>NPAAA clade</taxon>
        <taxon>indigoferoid/millettioid clade</taxon>
        <taxon>Phaseoleae</taxon>
        <taxon>Glycine</taxon>
        <taxon>Glycine subgen. Soja</taxon>
    </lineage>
</organism>
<evidence type="ECO:0000256" key="1">
    <source>
        <dbReference type="ARBA" id="ARBA00022842"/>
    </source>
</evidence>
<feature type="compositionally biased region" description="Acidic residues" evidence="2">
    <location>
        <begin position="41"/>
        <end position="51"/>
    </location>
</feature>
<dbReference type="GO" id="GO:0005886">
    <property type="term" value="C:plasma membrane"/>
    <property type="evidence" value="ECO:0007669"/>
    <property type="project" value="TreeGrafter"/>
</dbReference>
<evidence type="ECO:0000313" key="3">
    <source>
        <dbReference type="EMBL" id="RZC27508.1"/>
    </source>
</evidence>